<accession>A0A2K0SX50</accession>
<protein>
    <submittedName>
        <fullName evidence="2">Uncharacterized protein</fullName>
    </submittedName>
</protein>
<feature type="compositionally biased region" description="Polar residues" evidence="1">
    <location>
        <begin position="156"/>
        <end position="165"/>
    </location>
</feature>
<evidence type="ECO:0000313" key="2">
    <source>
        <dbReference type="EMBL" id="PNP37835.1"/>
    </source>
</evidence>
<name>A0A2K0SX50_9HYPO</name>
<reference evidence="2 3" key="1">
    <citation type="submission" date="2017-02" db="EMBL/GenBank/DDBJ databases">
        <title>Genomes of Trichoderma spp. with biocontrol activity.</title>
        <authorList>
            <person name="Gardiner D."/>
            <person name="Kazan K."/>
            <person name="Vos C."/>
            <person name="Harvey P."/>
        </authorList>
    </citation>
    <scope>NUCLEOTIDE SEQUENCE [LARGE SCALE GENOMIC DNA]</scope>
    <source>
        <strain evidence="2 3">A5MH</strain>
    </source>
</reference>
<sequence>MEPKSIQVSGNGRPLSIAQLNIEAASGPMVGYLTHRSSIFGQSDIMCTPNWSLHWGWIPTEDEPHPFSKSYTFKPLIPSISQEAPEPQGKLSWADPGFASDVPDSSLWLAASLLKGTTDNRLEPLYECNEASSAVSGEKETHDVVMEDDDGKRRGSSNSADQQATDTEEQRRMRRIIQNLKQFESEQKKYGKQQLKAIKNSSA</sequence>
<evidence type="ECO:0000256" key="1">
    <source>
        <dbReference type="SAM" id="MobiDB-lite"/>
    </source>
</evidence>
<dbReference type="Proteomes" id="UP000236546">
    <property type="component" value="Unassembled WGS sequence"/>
</dbReference>
<evidence type="ECO:0000313" key="3">
    <source>
        <dbReference type="Proteomes" id="UP000236546"/>
    </source>
</evidence>
<comment type="caution">
    <text evidence="2">The sequence shown here is derived from an EMBL/GenBank/DDBJ whole genome shotgun (WGS) entry which is preliminary data.</text>
</comment>
<organism evidence="2 3">
    <name type="scientific">Trichoderma gamsii</name>
    <dbReference type="NCBI Taxonomy" id="398673"/>
    <lineage>
        <taxon>Eukaryota</taxon>
        <taxon>Fungi</taxon>
        <taxon>Dikarya</taxon>
        <taxon>Ascomycota</taxon>
        <taxon>Pezizomycotina</taxon>
        <taxon>Sordariomycetes</taxon>
        <taxon>Hypocreomycetidae</taxon>
        <taxon>Hypocreales</taxon>
        <taxon>Hypocreaceae</taxon>
        <taxon>Trichoderma</taxon>
    </lineage>
</organism>
<gene>
    <name evidence="2" type="ORF">TGAMA5MH_10320</name>
</gene>
<feature type="region of interest" description="Disordered" evidence="1">
    <location>
        <begin position="147"/>
        <end position="173"/>
    </location>
</feature>
<dbReference type="OrthoDB" id="4898868at2759"/>
<proteinExistence type="predicted"/>
<dbReference type="EMBL" id="MTYH01000127">
    <property type="protein sequence ID" value="PNP37835.1"/>
    <property type="molecule type" value="Genomic_DNA"/>
</dbReference>
<dbReference type="AlphaFoldDB" id="A0A2K0SX50"/>